<dbReference type="Proteomes" id="UP000280296">
    <property type="component" value="Unassembled WGS sequence"/>
</dbReference>
<dbReference type="Pfam" id="PF04341">
    <property type="entry name" value="DUF485"/>
    <property type="match status" value="1"/>
</dbReference>
<keyword evidence="1" id="KW-1133">Transmembrane helix</keyword>
<evidence type="ECO:0000313" key="2">
    <source>
        <dbReference type="EMBL" id="RUL89115.1"/>
    </source>
</evidence>
<sequence length="98" mass="10229">MPPIDDHPPIDDEHPELTSAYAKVGLRLFAVYLALYGAFVLVNAFAPGLMASRPIGGLNLALATGLGLIAAAVVLALVYVGICKRIADRRRAEGGGSQ</sequence>
<reference evidence="2 3" key="2">
    <citation type="submission" date="2019-01" db="EMBL/GenBank/DDBJ databases">
        <title>Tautonia sociabilis, a novel thermotolerant planctomycete of Isosphaeraceae family, isolated from a 4000 m deep subterranean habitat.</title>
        <authorList>
            <person name="Kovaleva O.L."/>
            <person name="Elcheninov A.G."/>
            <person name="Van Heerden E."/>
            <person name="Toshchakov S.V."/>
            <person name="Novikov A."/>
            <person name="Bonch-Osmolovskaya E.A."/>
            <person name="Kublanov I.V."/>
        </authorList>
    </citation>
    <scope>NUCLEOTIDE SEQUENCE [LARGE SCALE GENOMIC DNA]</scope>
    <source>
        <strain evidence="2 3">GM2012</strain>
    </source>
</reference>
<dbReference type="InterPro" id="IPR007436">
    <property type="entry name" value="DUF485"/>
</dbReference>
<reference evidence="2 3" key="1">
    <citation type="submission" date="2018-12" db="EMBL/GenBank/DDBJ databases">
        <authorList>
            <person name="Toschakov S.V."/>
        </authorList>
    </citation>
    <scope>NUCLEOTIDE SEQUENCE [LARGE SCALE GENOMIC DNA]</scope>
    <source>
        <strain evidence="2 3">GM2012</strain>
    </source>
</reference>
<gene>
    <name evidence="2" type="ORF">TsocGM_03075</name>
</gene>
<accession>A0A432MPW1</accession>
<evidence type="ECO:0000313" key="3">
    <source>
        <dbReference type="Proteomes" id="UP000280296"/>
    </source>
</evidence>
<comment type="caution">
    <text evidence="2">The sequence shown here is derived from an EMBL/GenBank/DDBJ whole genome shotgun (WGS) entry which is preliminary data.</text>
</comment>
<keyword evidence="1" id="KW-0472">Membrane</keyword>
<feature type="transmembrane region" description="Helical" evidence="1">
    <location>
        <begin position="24"/>
        <end position="46"/>
    </location>
</feature>
<protein>
    <submittedName>
        <fullName evidence="2">DUF485 domain-containing protein</fullName>
    </submittedName>
</protein>
<feature type="transmembrane region" description="Helical" evidence="1">
    <location>
        <begin position="58"/>
        <end position="82"/>
    </location>
</feature>
<keyword evidence="3" id="KW-1185">Reference proteome</keyword>
<dbReference type="EMBL" id="RYZH01000004">
    <property type="protein sequence ID" value="RUL89115.1"/>
    <property type="molecule type" value="Genomic_DNA"/>
</dbReference>
<proteinExistence type="predicted"/>
<dbReference type="RefSeq" id="WP_126723850.1">
    <property type="nucleotide sequence ID" value="NZ_RYZH01000004.1"/>
</dbReference>
<keyword evidence="1" id="KW-0812">Transmembrane</keyword>
<organism evidence="2 3">
    <name type="scientific">Tautonia sociabilis</name>
    <dbReference type="NCBI Taxonomy" id="2080755"/>
    <lineage>
        <taxon>Bacteria</taxon>
        <taxon>Pseudomonadati</taxon>
        <taxon>Planctomycetota</taxon>
        <taxon>Planctomycetia</taxon>
        <taxon>Isosphaerales</taxon>
        <taxon>Isosphaeraceae</taxon>
        <taxon>Tautonia</taxon>
    </lineage>
</organism>
<evidence type="ECO:0000256" key="1">
    <source>
        <dbReference type="SAM" id="Phobius"/>
    </source>
</evidence>
<dbReference type="AlphaFoldDB" id="A0A432MPW1"/>
<name>A0A432MPW1_9BACT</name>
<dbReference type="OrthoDB" id="9795644at2"/>